<keyword evidence="1" id="KW-0548">Nucleotidyltransferase</keyword>
<protein>
    <submittedName>
        <fullName evidence="1">RNA-dependent RNA polymerase</fullName>
    </submittedName>
</protein>
<dbReference type="GO" id="GO:0003968">
    <property type="term" value="F:RNA-directed RNA polymerase activity"/>
    <property type="evidence" value="ECO:0007669"/>
    <property type="project" value="UniProtKB-KW"/>
</dbReference>
<organism evidence="1">
    <name type="scientific">Zootermopsis nevadensis qinvirus 1</name>
    <dbReference type="NCBI Taxonomy" id="3133546"/>
    <lineage>
        <taxon>Viruses</taxon>
        <taxon>Riboviria</taxon>
        <taxon>Orthornavirae</taxon>
        <taxon>Negarnaviricota</taxon>
        <taxon>Haploviricotina</taxon>
        <taxon>Chunqiuviricetes</taxon>
        <taxon>Muvirales</taxon>
        <taxon>Qinviridae</taxon>
    </lineage>
</organism>
<sequence>MTDVDVNEMRVPISISFHPLTGDHWWSRIIAYFVVFVPVDNKMSTVLNTPRYKLQALNKFKSYLAVLDKGSEDDVLKRRHSCAMDGLYNFRLPTYEIRDHDDDMFAYVNLLHSNVSTAENMAYILRAIDHKYSAYTWVSDDAAIASLLYLTLTGKTHAKPIQVDNFTDCECTASTMSFLGATAGLASPAPAFDKFKAIRPFSYLYREHPSIFTAYEYADCWINSSYNLSCNNAIRNLPTYNSNDLLDIARLRNTPLTKAYPNLMFYSVSDLLFVICQNNEGNFVYLLDDTAKKELTYFLRKPAKWLIYGAFYHDKPECTDVTATDISRVGVTYVIDCLRECYLNRTVFGEFASMMKTSYNFILAGLSSHAATKELQRNALVESINDLHVSPKIKPWYLILRDYPIHYAIDFGTIWSMYPAVDADLKVFDEALQEKLNAPREYSDDAWAEFTSYCAGVISAHICLKERSTDFIWSENEVPEWATICASGVLKYPPIRNKNRILHHMKWVPYMDTWYFDANDVTHVAADIKKYENPYDLSKLTKADTNELLFALKNAPNFSNGKSPMEVRNEWTNHSLDFDRVLYVAVKRENTKYGPKVRDTHSACDVLREILSEVDHNFTTLAHTIDGCATGKSRVSIERRLFDITNKAQDTDAFISVDVEGWSPNAPRKKHLEFVDFLLSFYEGNHTVSDVFTDLKIVNSRRGYHNVWTPKDGSIQGFFGTADTILHSLMIQWVFTKYRAEISKDDAQVIGTKVTKLVLIDDAVALIERGYKYIDRILPRFRHYYGLLGYKLDIIKTLVSNCSCHFLNRAYMKNHEVLSACKVFAKAEMTTELRFPTCWQLIDSIYTSYSSASDRGAAPFLSYYMANFATVQYIFRRTHNFRVHCTFFQFVGAWLPRSFGGLGLPNMTSWLTHTADHQEDDGFATLKYIHDLNMKYHIIPTVTDSFNKVLADIHTIEIIPPTVLGFIADPWHVRSKFYVDVSNAVSSAFRSVVRKMDLSSKFSQLYAKSTDSSYVEMLDRAVKASNWPAHVVKAWGDSLPHTILDSLLVKVYHSDVMASLMSYTSRSRTVKAVQHQNREALNAWTKYTGNLNPLEDPTIMGSIYLLKIRSENARLLNYTTTYLESASTLEGVVHTEQQRTMASRKHPSIKKIDDLYFGTPDTSMQRTRSSHPNAHLAVKFDRSPNPVLRSVIAMCRVASCCNTMGWNPVALTNTYYQAWCGTVNAQVIIDIEVGNMSRKLICAVTRKTIHTCRLFPNASKASAVSAHTIISMLEDIPKTFDWLSVICTIETVRAICIALGNFDNQPWFYTLNPDSAITHLEAKPVLCNTFDPGEVRGVLARSDTDNLLKFLSLVVESSMVRMEEGAGTISMGITHFERNMTPAQRLDATSFGNTMLRTNPISGIGLLDNYARNSPQADVTSHSQTPSVYRFIANNSETAQCRLVACALYSVYSYLRYILITDIETQLTEDIFEEDNLAQKFTNKLRHARSKMSLTAEDVRFSCNEWGETDLGTKAYNFITSQSFDNYKILAIKIRNAMDAGNILINGSMSTYYKKQIDICRVALRSNPNDVYENIKLQVFTNWYGWFKTNMPIARIFQQSMDLFATLEVEYTGNKDIALTLLILNSLTPKIINRSRRALYRKSSNVAATKCILNLLTWMITDLSAHAAKLKKTKYLLNLLETNLQIQLGVLDVPRDPPPVAPAPAPEVPMDPSMMMDVANIFNMFGSGAGFTITLPNYDESGLEDEALNPDPNRDADV</sequence>
<evidence type="ECO:0000313" key="1">
    <source>
        <dbReference type="EMBL" id="DBA56713.1"/>
    </source>
</evidence>
<keyword evidence="1" id="KW-0696">RNA-directed RNA polymerase</keyword>
<proteinExistence type="predicted"/>
<accession>A0AAT9JND3</accession>
<dbReference type="EMBL" id="BK067177">
    <property type="protein sequence ID" value="DBA56713.1"/>
    <property type="molecule type" value="Viral_cRNA"/>
</dbReference>
<keyword evidence="1" id="KW-0808">Transferase</keyword>
<name>A0AAT9JND3_9VIRU</name>
<reference evidence="1" key="1">
    <citation type="journal article" date="2024" name="Microb. Genom.">
        <title>The hidden RNA viruses in Blattodea (cockroach and termite).</title>
        <authorList>
            <person name="Fan J."/>
            <person name="Jiang S."/>
            <person name="Li W."/>
            <person name="Li J."/>
            <person name="Pang R."/>
            <person name="Wu H."/>
        </authorList>
    </citation>
    <scope>NUCLEOTIDE SEQUENCE</scope>
    <source>
        <strain evidence="1">DE2017</strain>
    </source>
</reference>